<reference evidence="3 4" key="1">
    <citation type="journal article" date="2023" name="Hortic Res">
        <title>The complete reference genome for grapevine (Vitis vinifera L.) genetics and breeding.</title>
        <authorList>
            <person name="Shi X."/>
            <person name="Cao S."/>
            <person name="Wang X."/>
            <person name="Huang S."/>
            <person name="Wang Y."/>
            <person name="Liu Z."/>
            <person name="Liu W."/>
            <person name="Leng X."/>
            <person name="Peng Y."/>
            <person name="Wang N."/>
            <person name="Wang Y."/>
            <person name="Ma Z."/>
            <person name="Xu X."/>
            <person name="Zhang F."/>
            <person name="Xue H."/>
            <person name="Zhong H."/>
            <person name="Wang Y."/>
            <person name="Zhang K."/>
            <person name="Velt A."/>
            <person name="Avia K."/>
            <person name="Holtgrawe D."/>
            <person name="Grimplet J."/>
            <person name="Matus J.T."/>
            <person name="Ware D."/>
            <person name="Wu X."/>
            <person name="Wang H."/>
            <person name="Liu C."/>
            <person name="Fang Y."/>
            <person name="Rustenholz C."/>
            <person name="Cheng Z."/>
            <person name="Xiao H."/>
            <person name="Zhou Y."/>
        </authorList>
    </citation>
    <scope>NUCLEOTIDE SEQUENCE [LARGE SCALE GENOMIC DNA]</scope>
    <source>
        <strain evidence="4">cv. Pinot noir / PN40024</strain>
        <tissue evidence="3">Leaf</tissue>
    </source>
</reference>
<protein>
    <submittedName>
        <fullName evidence="3">Uncharacterized protein</fullName>
    </submittedName>
</protein>
<evidence type="ECO:0000256" key="2">
    <source>
        <dbReference type="SAM" id="MobiDB-lite"/>
    </source>
</evidence>
<evidence type="ECO:0000256" key="1">
    <source>
        <dbReference type="SAM" id="Coils"/>
    </source>
</evidence>
<feature type="coiled-coil region" evidence="1">
    <location>
        <begin position="186"/>
        <end position="250"/>
    </location>
</feature>
<feature type="compositionally biased region" description="Polar residues" evidence="2">
    <location>
        <begin position="325"/>
        <end position="336"/>
    </location>
</feature>
<evidence type="ECO:0000313" key="4">
    <source>
        <dbReference type="Proteomes" id="UP001227230"/>
    </source>
</evidence>
<keyword evidence="4" id="KW-1185">Reference proteome</keyword>
<organism evidence="3 4">
    <name type="scientific">Vitis vinifera</name>
    <name type="common">Grape</name>
    <dbReference type="NCBI Taxonomy" id="29760"/>
    <lineage>
        <taxon>Eukaryota</taxon>
        <taxon>Viridiplantae</taxon>
        <taxon>Streptophyta</taxon>
        <taxon>Embryophyta</taxon>
        <taxon>Tracheophyta</taxon>
        <taxon>Spermatophyta</taxon>
        <taxon>Magnoliopsida</taxon>
        <taxon>eudicotyledons</taxon>
        <taxon>Gunneridae</taxon>
        <taxon>Pentapetalae</taxon>
        <taxon>rosids</taxon>
        <taxon>Vitales</taxon>
        <taxon>Vitaceae</taxon>
        <taxon>Viteae</taxon>
        <taxon>Vitis</taxon>
    </lineage>
</organism>
<feature type="region of interest" description="Disordered" evidence="2">
    <location>
        <begin position="307"/>
        <end position="336"/>
    </location>
</feature>
<accession>A0ABY9BEE0</accession>
<sequence>MELLKFSKFKIQLQALIAEVRQLRERERSTREELRLLIQKQKQNEEELVRRVQDLQAELVSSNELREKLERKMSYLQNDNALLENKQRELNGTIQNLLQSRENFVSVYEDSTCEMKRSIETRDRKLAILSQKINAHILLFDSIEKEASSVKQVVNNVQRLVSEKEEVVAGLKSKVEKVSAFEKVFFEKISDLQNKLRNNEEELQRKDKIISEIEVKLEAANVGNNWQQHIEELQKSLSAKDAVIQNLLSEKQALHFEVGCLGIVLQKIQDAVTNMNEKDKRVFSSILEGQEVCAMETTKEYSRIDEVVQGSRETSPHKASEEDVNTASPVSQKNNPVSNAVLENKNFDSCVSESACLEPQLEANIPCISANGAKDNNTASVYHLDSESSTTQAET</sequence>
<proteinExistence type="predicted"/>
<dbReference type="EMBL" id="CP126648">
    <property type="protein sequence ID" value="WJZ80977.1"/>
    <property type="molecule type" value="Genomic_DNA"/>
</dbReference>
<name>A0ABY9BEE0_VITVI</name>
<feature type="coiled-coil region" evidence="1">
    <location>
        <begin position="6"/>
        <end position="103"/>
    </location>
</feature>
<dbReference type="Proteomes" id="UP001227230">
    <property type="component" value="Chromosome 1"/>
</dbReference>
<evidence type="ECO:0000313" key="3">
    <source>
        <dbReference type="EMBL" id="WJZ80977.1"/>
    </source>
</evidence>
<gene>
    <name evidence="3" type="ORF">VitviT2T_000842</name>
</gene>
<keyword evidence="1" id="KW-0175">Coiled coil</keyword>